<evidence type="ECO:0000313" key="2">
    <source>
        <dbReference type="EMBL" id="GEP31762.1"/>
    </source>
</evidence>
<organism evidence="2 3">
    <name type="scientific">Sulfuriferula plumbiphila</name>
    <dbReference type="NCBI Taxonomy" id="171865"/>
    <lineage>
        <taxon>Bacteria</taxon>
        <taxon>Pseudomonadati</taxon>
        <taxon>Pseudomonadota</taxon>
        <taxon>Betaproteobacteria</taxon>
        <taxon>Nitrosomonadales</taxon>
        <taxon>Sulfuricellaceae</taxon>
        <taxon>Sulfuriferula</taxon>
    </lineage>
</organism>
<comment type="caution">
    <text evidence="2">The sequence shown here is derived from an EMBL/GenBank/DDBJ whole genome shotgun (WGS) entry which is preliminary data.</text>
</comment>
<reference evidence="2 3" key="1">
    <citation type="submission" date="2019-07" db="EMBL/GenBank/DDBJ databases">
        <title>Whole genome shotgun sequence of Thiobacillus plumbophilus NBRC 107929.</title>
        <authorList>
            <person name="Hosoyama A."/>
            <person name="Uohara A."/>
            <person name="Ohji S."/>
            <person name="Ichikawa N."/>
        </authorList>
    </citation>
    <scope>NUCLEOTIDE SEQUENCE [LARGE SCALE GENOMIC DNA]</scope>
    <source>
        <strain evidence="2 3">NBRC 107929</strain>
    </source>
</reference>
<evidence type="ECO:0000256" key="1">
    <source>
        <dbReference type="SAM" id="Phobius"/>
    </source>
</evidence>
<keyword evidence="1" id="KW-0472">Membrane</keyword>
<dbReference type="AlphaFoldDB" id="A0A512LBF3"/>
<sequence>MQSTRVLQAGVGIWATGWRQVLFFAADSSSEILVCMTFLYLLPIVGILSASLDPREA</sequence>
<accession>A0A512LBF3</accession>
<gene>
    <name evidence="2" type="ORF">TPL01_29000</name>
</gene>
<dbReference type="Proteomes" id="UP000321337">
    <property type="component" value="Unassembled WGS sequence"/>
</dbReference>
<proteinExistence type="predicted"/>
<keyword evidence="3" id="KW-1185">Reference proteome</keyword>
<evidence type="ECO:0000313" key="3">
    <source>
        <dbReference type="Proteomes" id="UP000321337"/>
    </source>
</evidence>
<name>A0A512LBF3_9PROT</name>
<keyword evidence="1" id="KW-1133">Transmembrane helix</keyword>
<protein>
    <submittedName>
        <fullName evidence="2">Uncharacterized protein</fullName>
    </submittedName>
</protein>
<dbReference type="EMBL" id="BKAD01000036">
    <property type="protein sequence ID" value="GEP31762.1"/>
    <property type="molecule type" value="Genomic_DNA"/>
</dbReference>
<keyword evidence="1" id="KW-0812">Transmembrane</keyword>
<feature type="transmembrane region" description="Helical" evidence="1">
    <location>
        <begin position="32"/>
        <end position="52"/>
    </location>
</feature>